<organism evidence="1">
    <name type="scientific">Oikopleura dioica</name>
    <name type="common">Tunicate</name>
    <dbReference type="NCBI Taxonomy" id="34765"/>
    <lineage>
        <taxon>Eukaryota</taxon>
        <taxon>Metazoa</taxon>
        <taxon>Chordata</taxon>
        <taxon>Tunicata</taxon>
        <taxon>Appendicularia</taxon>
        <taxon>Copelata</taxon>
        <taxon>Oikopleuridae</taxon>
        <taxon>Oikopleura</taxon>
    </lineage>
</organism>
<protein>
    <submittedName>
        <fullName evidence="1">Uncharacterized protein</fullName>
    </submittedName>
</protein>
<proteinExistence type="predicted"/>
<reference evidence="1" key="1">
    <citation type="journal article" date="2010" name="Science">
        <title>Plasticity of animal genome architecture unmasked by rapid evolution of a pelagic tunicate.</title>
        <authorList>
            <person name="Denoeud F."/>
            <person name="Henriet S."/>
            <person name="Mungpakdee S."/>
            <person name="Aury J.M."/>
            <person name="Da Silva C."/>
            <person name="Brinkmann H."/>
            <person name="Mikhaleva J."/>
            <person name="Olsen L.C."/>
            <person name="Jubin C."/>
            <person name="Canestro C."/>
            <person name="Bouquet J.M."/>
            <person name="Danks G."/>
            <person name="Poulain J."/>
            <person name="Campsteijn C."/>
            <person name="Adamski M."/>
            <person name="Cross I."/>
            <person name="Yadetie F."/>
            <person name="Muffato M."/>
            <person name="Louis A."/>
            <person name="Butcher S."/>
            <person name="Tsagkogeorga G."/>
            <person name="Konrad A."/>
            <person name="Singh S."/>
            <person name="Jensen M.F."/>
            <person name="Cong E.H."/>
            <person name="Eikeseth-Otteraa H."/>
            <person name="Noel B."/>
            <person name="Anthouard V."/>
            <person name="Porcel B.M."/>
            <person name="Kachouri-Lafond R."/>
            <person name="Nishino A."/>
            <person name="Ugolini M."/>
            <person name="Chourrout P."/>
            <person name="Nishida H."/>
            <person name="Aasland R."/>
            <person name="Huzurbazar S."/>
            <person name="Westhof E."/>
            <person name="Delsuc F."/>
            <person name="Lehrach H."/>
            <person name="Reinhardt R."/>
            <person name="Weissenbach J."/>
            <person name="Roy S.W."/>
            <person name="Artiguenave F."/>
            <person name="Postlethwait J.H."/>
            <person name="Manak J.R."/>
            <person name="Thompson E.M."/>
            <person name="Jaillon O."/>
            <person name="Du Pasquier L."/>
            <person name="Boudinot P."/>
            <person name="Liberles D.A."/>
            <person name="Volff J.N."/>
            <person name="Philippe H."/>
            <person name="Lenhard B."/>
            <person name="Roest Crollius H."/>
            <person name="Wincker P."/>
            <person name="Chourrout D."/>
        </authorList>
    </citation>
    <scope>NUCLEOTIDE SEQUENCE [LARGE SCALE GENOMIC DNA]</scope>
</reference>
<name>E4YT74_OIKDI</name>
<dbReference type="Proteomes" id="UP000011014">
    <property type="component" value="Unassembled WGS sequence"/>
</dbReference>
<dbReference type="EMBL" id="FN655287">
    <property type="protein sequence ID" value="CBY38663.1"/>
    <property type="molecule type" value="Genomic_DNA"/>
</dbReference>
<dbReference type="AlphaFoldDB" id="E4YT74"/>
<gene>
    <name evidence="1" type="ORF">GSOID_T00019174001</name>
</gene>
<accession>E4YT74</accession>
<feature type="non-terminal residue" evidence="1">
    <location>
        <position position="301"/>
    </location>
</feature>
<evidence type="ECO:0000313" key="1">
    <source>
        <dbReference type="EMBL" id="CBY38663.1"/>
    </source>
</evidence>
<sequence>MLQQDPVYIKRFIVKSTDEFLNLHHKQEGNEKANPKSLRGMAAVVSEAVSIDTRICEEFANSTRREHSPADVRESCCDSFSIRLDDYPNVSGTFSRIRKTVNNRPIWKNRAFGLWANPEGNWMIGSLRSIGKKRGFLVAKNSTNCPNKLETIFDAKTQKIVKIHTSCDCCEILTIKGASHVQNSKYGIYVLSKLSKNQGEYRQIWPETEHGNVIYKEDGRYYISDRPRSTVGHLGIFSDRTRGCPSEAKGWKSWIGFDKVITDSEFKISCFSGDSKCIHAHDFCKSRENQKLCKNSIFQCQ</sequence>